<feature type="region of interest" description="Disordered" evidence="6">
    <location>
        <begin position="176"/>
        <end position="200"/>
    </location>
</feature>
<gene>
    <name evidence="9" type="ORF">CLAU1311_LOCUS6704</name>
    <name evidence="10" type="ORF">CLAU1311_LOCUS6705</name>
</gene>
<dbReference type="PROSITE" id="PS50202">
    <property type="entry name" value="MSP"/>
    <property type="match status" value="1"/>
</dbReference>
<evidence type="ECO:0000256" key="2">
    <source>
        <dbReference type="ARBA" id="ARBA00008932"/>
    </source>
</evidence>
<dbReference type="InterPro" id="IPR008962">
    <property type="entry name" value="PapD-like_sf"/>
</dbReference>
<dbReference type="PANTHER" id="PTHR10809">
    <property type="entry name" value="VESICLE-ASSOCIATED MEMBRANE PROTEIN-ASSOCIATED PROTEIN"/>
    <property type="match status" value="1"/>
</dbReference>
<evidence type="ECO:0000256" key="3">
    <source>
        <dbReference type="ARBA" id="ARBA00022692"/>
    </source>
</evidence>
<keyword evidence="4 7" id="KW-1133">Transmembrane helix</keyword>
<dbReference type="EMBL" id="HBHU01010286">
    <property type="protein sequence ID" value="CAE0023912.1"/>
    <property type="molecule type" value="Transcribed_RNA"/>
</dbReference>
<accession>A0A7S3E445</accession>
<dbReference type="GO" id="GO:0061817">
    <property type="term" value="P:endoplasmic reticulum-plasma membrane tethering"/>
    <property type="evidence" value="ECO:0007669"/>
    <property type="project" value="TreeGrafter"/>
</dbReference>
<comment type="subcellular location">
    <subcellularLocation>
        <location evidence="1">Membrane</location>
        <topology evidence="1">Single-pass type IV membrane protein</topology>
    </subcellularLocation>
</comment>
<evidence type="ECO:0000256" key="6">
    <source>
        <dbReference type="SAM" id="MobiDB-lite"/>
    </source>
</evidence>
<evidence type="ECO:0000256" key="7">
    <source>
        <dbReference type="SAM" id="Phobius"/>
    </source>
</evidence>
<dbReference type="InterPro" id="IPR016763">
    <property type="entry name" value="VAP"/>
</dbReference>
<evidence type="ECO:0000313" key="10">
    <source>
        <dbReference type="EMBL" id="CAE0023913.1"/>
    </source>
</evidence>
<proteinExistence type="inferred from homology"/>
<dbReference type="AlphaFoldDB" id="A0A7S3E445"/>
<keyword evidence="5 7" id="KW-0472">Membrane</keyword>
<dbReference type="GO" id="GO:0005886">
    <property type="term" value="C:plasma membrane"/>
    <property type="evidence" value="ECO:0007669"/>
    <property type="project" value="TreeGrafter"/>
</dbReference>
<dbReference type="Gene3D" id="2.60.40.10">
    <property type="entry name" value="Immunoglobulins"/>
    <property type="match status" value="1"/>
</dbReference>
<evidence type="ECO:0000256" key="4">
    <source>
        <dbReference type="ARBA" id="ARBA00022989"/>
    </source>
</evidence>
<name>A0A7S3E445_9CHLO</name>
<feature type="domain" description="MSP" evidence="8">
    <location>
        <begin position="1"/>
        <end position="127"/>
    </location>
</feature>
<dbReference type="SUPFAM" id="SSF49354">
    <property type="entry name" value="PapD-like"/>
    <property type="match status" value="1"/>
</dbReference>
<dbReference type="InterPro" id="IPR000535">
    <property type="entry name" value="MSP_dom"/>
</dbReference>
<sequence>MSKEPILIISPTELKFKFEIRKQIPATLVLHNPATHTVAFKIKTTTPKKYCVRPSTGFVLPQSKVPIQIMMSSQKEKPSDFDACRDKFLVQSVKLSEEEAEQPISANLFSKVGGKDVHECKLKVFYVSPSSPSPVKEAGPGTASNAVSSAGKALREIQGGGNGAAGDSPLASAAAGLASSAKKEERSKMGEGSNGVPLGMKKDGAPGLPLKKQLSLTGFSLLHLFVAALVAFFIGRMTATAANES</sequence>
<dbReference type="InterPro" id="IPR013783">
    <property type="entry name" value="Ig-like_fold"/>
</dbReference>
<evidence type="ECO:0000256" key="1">
    <source>
        <dbReference type="ARBA" id="ARBA00004211"/>
    </source>
</evidence>
<dbReference type="EMBL" id="HBHU01010287">
    <property type="protein sequence ID" value="CAE0023913.1"/>
    <property type="molecule type" value="Transcribed_RNA"/>
</dbReference>
<protein>
    <recommendedName>
        <fullName evidence="8">MSP domain-containing protein</fullName>
    </recommendedName>
</protein>
<keyword evidence="3 7" id="KW-0812">Transmembrane</keyword>
<comment type="similarity">
    <text evidence="2">Belongs to the VAMP-associated protein (VAP) (TC 9.B.17) family.</text>
</comment>
<dbReference type="GO" id="GO:0005789">
    <property type="term" value="C:endoplasmic reticulum membrane"/>
    <property type="evidence" value="ECO:0007669"/>
    <property type="project" value="InterPro"/>
</dbReference>
<feature type="transmembrane region" description="Helical" evidence="7">
    <location>
        <begin position="214"/>
        <end position="235"/>
    </location>
</feature>
<reference evidence="10" key="1">
    <citation type="submission" date="2021-01" db="EMBL/GenBank/DDBJ databases">
        <authorList>
            <person name="Corre E."/>
            <person name="Pelletier E."/>
            <person name="Niang G."/>
            <person name="Scheremetjew M."/>
            <person name="Finn R."/>
            <person name="Kale V."/>
            <person name="Holt S."/>
            <person name="Cochrane G."/>
            <person name="Meng A."/>
            <person name="Brown T."/>
            <person name="Cohen L."/>
        </authorList>
    </citation>
    <scope>NUCLEOTIDE SEQUENCE</scope>
    <source>
        <strain evidence="10">RCC856</strain>
    </source>
</reference>
<evidence type="ECO:0000313" key="9">
    <source>
        <dbReference type="EMBL" id="CAE0023912.1"/>
    </source>
</evidence>
<dbReference type="FunFam" id="2.60.40.10:FF:000813">
    <property type="entry name" value="Vesicle-associated protein 1-1"/>
    <property type="match status" value="1"/>
</dbReference>
<evidence type="ECO:0000256" key="5">
    <source>
        <dbReference type="ARBA" id="ARBA00023136"/>
    </source>
</evidence>
<organism evidence="10">
    <name type="scientific">Chloropicon laureae</name>
    <dbReference type="NCBI Taxonomy" id="464258"/>
    <lineage>
        <taxon>Eukaryota</taxon>
        <taxon>Viridiplantae</taxon>
        <taxon>Chlorophyta</taxon>
        <taxon>Chloropicophyceae</taxon>
        <taxon>Chloropicales</taxon>
        <taxon>Chloropicaceae</taxon>
        <taxon>Chloropicon</taxon>
    </lineage>
</organism>
<feature type="region of interest" description="Disordered" evidence="6">
    <location>
        <begin position="130"/>
        <end position="150"/>
    </location>
</feature>
<dbReference type="PANTHER" id="PTHR10809:SF6">
    <property type="entry name" value="AT11025P-RELATED"/>
    <property type="match status" value="1"/>
</dbReference>
<dbReference type="Pfam" id="PF00635">
    <property type="entry name" value="Motile_Sperm"/>
    <property type="match status" value="1"/>
</dbReference>
<dbReference type="GO" id="GO:0090158">
    <property type="term" value="P:endoplasmic reticulum membrane organization"/>
    <property type="evidence" value="ECO:0007669"/>
    <property type="project" value="TreeGrafter"/>
</dbReference>
<evidence type="ECO:0000259" key="8">
    <source>
        <dbReference type="PROSITE" id="PS50202"/>
    </source>
</evidence>